<dbReference type="RefSeq" id="WP_309239849.1">
    <property type="nucleotide sequence ID" value="NZ_JBHSXS010000049.1"/>
</dbReference>
<keyword evidence="1" id="KW-1133">Transmembrane helix</keyword>
<dbReference type="EMBL" id="JBHSXS010000049">
    <property type="protein sequence ID" value="MFC6886165.1"/>
    <property type="molecule type" value="Genomic_DNA"/>
</dbReference>
<reference evidence="3" key="1">
    <citation type="journal article" date="2019" name="Int. J. Syst. Evol. Microbiol.">
        <title>The Global Catalogue of Microorganisms (GCM) 10K type strain sequencing project: providing services to taxonomists for standard genome sequencing and annotation.</title>
        <authorList>
            <consortium name="The Broad Institute Genomics Platform"/>
            <consortium name="The Broad Institute Genome Sequencing Center for Infectious Disease"/>
            <person name="Wu L."/>
            <person name="Ma J."/>
        </authorList>
    </citation>
    <scope>NUCLEOTIDE SEQUENCE [LARGE SCALE GENOMIC DNA]</scope>
    <source>
        <strain evidence="3">JCM 3369</strain>
    </source>
</reference>
<feature type="transmembrane region" description="Helical" evidence="1">
    <location>
        <begin position="72"/>
        <end position="90"/>
    </location>
</feature>
<evidence type="ECO:0000313" key="3">
    <source>
        <dbReference type="Proteomes" id="UP001596380"/>
    </source>
</evidence>
<evidence type="ECO:0000313" key="2">
    <source>
        <dbReference type="EMBL" id="MFC6886165.1"/>
    </source>
</evidence>
<organism evidence="2 3">
    <name type="scientific">Actinomadura yumaensis</name>
    <dbReference type="NCBI Taxonomy" id="111807"/>
    <lineage>
        <taxon>Bacteria</taxon>
        <taxon>Bacillati</taxon>
        <taxon>Actinomycetota</taxon>
        <taxon>Actinomycetes</taxon>
        <taxon>Streptosporangiales</taxon>
        <taxon>Thermomonosporaceae</taxon>
        <taxon>Actinomadura</taxon>
    </lineage>
</organism>
<gene>
    <name evidence="2" type="ORF">ACFQKB_40845</name>
</gene>
<keyword evidence="3" id="KW-1185">Reference proteome</keyword>
<sequence>MHGLARAPALFAHALTPAGAVLACSVAGFGFLYATIALTAEWWALALVTGFRPERLLEPDPRRAGGADLRRLAAWAALTAAATAAAGALIL</sequence>
<evidence type="ECO:0000256" key="1">
    <source>
        <dbReference type="SAM" id="Phobius"/>
    </source>
</evidence>
<dbReference type="PROSITE" id="PS51257">
    <property type="entry name" value="PROKAR_LIPOPROTEIN"/>
    <property type="match status" value="1"/>
</dbReference>
<dbReference type="Proteomes" id="UP001596380">
    <property type="component" value="Unassembled WGS sequence"/>
</dbReference>
<keyword evidence="1" id="KW-0472">Membrane</keyword>
<name>A0ABW2CYS0_9ACTN</name>
<keyword evidence="1" id="KW-0812">Transmembrane</keyword>
<comment type="caution">
    <text evidence="2">The sequence shown here is derived from an EMBL/GenBank/DDBJ whole genome shotgun (WGS) entry which is preliminary data.</text>
</comment>
<protein>
    <submittedName>
        <fullName evidence="2">Uncharacterized protein</fullName>
    </submittedName>
</protein>
<accession>A0ABW2CYS0</accession>
<proteinExistence type="predicted"/>